<proteinExistence type="predicted"/>
<dbReference type="AlphaFoldDB" id="A0A091CNK8"/>
<accession>A0A091CNK8</accession>
<evidence type="ECO:0000313" key="1">
    <source>
        <dbReference type="EMBL" id="KFO19587.1"/>
    </source>
</evidence>
<keyword evidence="2" id="KW-1185">Reference proteome</keyword>
<reference evidence="1 2" key="1">
    <citation type="submission" date="2013-11" db="EMBL/GenBank/DDBJ databases">
        <title>The Damaraland mole rat (Fukomys damarensis) genome and evolution of African mole rats.</title>
        <authorList>
            <person name="Gladyshev V.N."/>
            <person name="Fang X."/>
        </authorList>
    </citation>
    <scope>NUCLEOTIDE SEQUENCE [LARGE SCALE GENOMIC DNA]</scope>
    <source>
        <tissue evidence="1">Liver</tissue>
    </source>
</reference>
<evidence type="ECO:0000313" key="2">
    <source>
        <dbReference type="Proteomes" id="UP000028990"/>
    </source>
</evidence>
<sequence>MKVKFVKTPQTSDYPADFQDPVLGSSTVLTPAGATIAIPGRGRKHLRHHISLQSAGALVPGSSSPAHHLQAPTLLLKCKEGEIQESIRTSDLPPTCLGPNPKPGKIQEYGSDIDLPLSCQGTFLCPDIYALPYKYCHGCSSGRMIEEAEILESGLDM</sequence>
<organism evidence="1 2">
    <name type="scientific">Fukomys damarensis</name>
    <name type="common">Damaraland mole rat</name>
    <name type="synonym">Cryptomys damarensis</name>
    <dbReference type="NCBI Taxonomy" id="885580"/>
    <lineage>
        <taxon>Eukaryota</taxon>
        <taxon>Metazoa</taxon>
        <taxon>Chordata</taxon>
        <taxon>Craniata</taxon>
        <taxon>Vertebrata</taxon>
        <taxon>Euteleostomi</taxon>
        <taxon>Mammalia</taxon>
        <taxon>Eutheria</taxon>
        <taxon>Euarchontoglires</taxon>
        <taxon>Glires</taxon>
        <taxon>Rodentia</taxon>
        <taxon>Hystricomorpha</taxon>
        <taxon>Bathyergidae</taxon>
        <taxon>Fukomys</taxon>
    </lineage>
</organism>
<dbReference type="EMBL" id="KN124959">
    <property type="protein sequence ID" value="KFO19587.1"/>
    <property type="molecule type" value="Genomic_DNA"/>
</dbReference>
<name>A0A091CNK8_FUKDA</name>
<gene>
    <name evidence="1" type="ORF">H920_19015</name>
</gene>
<dbReference type="Proteomes" id="UP000028990">
    <property type="component" value="Unassembled WGS sequence"/>
</dbReference>
<protein>
    <submittedName>
        <fullName evidence="1">Uncharacterized protein</fullName>
    </submittedName>
</protein>